<reference evidence="3 4" key="1">
    <citation type="submission" date="2016-10" db="EMBL/GenBank/DDBJ databases">
        <authorList>
            <person name="de Groot N.N."/>
        </authorList>
    </citation>
    <scope>NUCLEOTIDE SEQUENCE [LARGE SCALE GENOMIC DNA]</scope>
    <source>
        <strain evidence="3 4">DSM 21001</strain>
    </source>
</reference>
<proteinExistence type="predicted"/>
<dbReference type="Pfam" id="PF07978">
    <property type="entry name" value="NIPSNAP"/>
    <property type="match status" value="2"/>
</dbReference>
<evidence type="ECO:0000313" key="3">
    <source>
        <dbReference type="EMBL" id="SFS04389.1"/>
    </source>
</evidence>
<evidence type="ECO:0000259" key="2">
    <source>
        <dbReference type="Pfam" id="PF07978"/>
    </source>
</evidence>
<dbReference type="EMBL" id="FOZL01000001">
    <property type="protein sequence ID" value="SFS04389.1"/>
    <property type="molecule type" value="Genomic_DNA"/>
</dbReference>
<dbReference type="AlphaFoldDB" id="A0A1I6LLW8"/>
<keyword evidence="4" id="KW-1185">Reference proteome</keyword>
<keyword evidence="1" id="KW-0732">Signal</keyword>
<organism evidence="3 4">
    <name type="scientific">Granulicella pectinivorans</name>
    <dbReference type="NCBI Taxonomy" id="474950"/>
    <lineage>
        <taxon>Bacteria</taxon>
        <taxon>Pseudomonadati</taxon>
        <taxon>Acidobacteriota</taxon>
        <taxon>Terriglobia</taxon>
        <taxon>Terriglobales</taxon>
        <taxon>Acidobacteriaceae</taxon>
        <taxon>Granulicella</taxon>
    </lineage>
</organism>
<dbReference type="STRING" id="474950.SAMN05421771_0910"/>
<feature type="domain" description="NIPSNAP" evidence="2">
    <location>
        <begin position="37"/>
        <end position="109"/>
    </location>
</feature>
<dbReference type="InterPro" id="IPR012577">
    <property type="entry name" value="NIPSNAP"/>
</dbReference>
<dbReference type="RefSeq" id="WP_089837007.1">
    <property type="nucleotide sequence ID" value="NZ_FOZL01000001.1"/>
</dbReference>
<feature type="domain" description="NIPSNAP" evidence="2">
    <location>
        <begin position="159"/>
        <end position="262"/>
    </location>
</feature>
<dbReference type="InterPro" id="IPR011008">
    <property type="entry name" value="Dimeric_a/b-barrel"/>
</dbReference>
<dbReference type="OrthoDB" id="113248at2"/>
<sequence>MHRRQFLSRSLAASAVALAGDAVAQTSGAPKGTPQFYELRKYHLQSGPQGKMTQSYFADALIPALNRMGITPVGAFSLDFGPETPTYYLLLPSASVETLVTADLMLAKDAAFMKAAEPYWNAPAASPSFNRIESQLMRAFTGWPSITPPDTKAKRIFHLRTYESPTYRDHVTKVDMFHNGEFDFFAKAGAHQVFYGDNLIGARLPSLTYMLSFPDTATLEKDWAAFSADPDWKKLSSSPKYAFEPTVSNVSNLILKPLPMSQI</sequence>
<name>A0A1I6LLW8_9BACT</name>
<dbReference type="SUPFAM" id="SSF54909">
    <property type="entry name" value="Dimeric alpha+beta barrel"/>
    <property type="match status" value="2"/>
</dbReference>
<protein>
    <submittedName>
        <fullName evidence="3">NIPSNAP protein</fullName>
    </submittedName>
</protein>
<accession>A0A1I6LLW8</accession>
<evidence type="ECO:0000313" key="4">
    <source>
        <dbReference type="Proteomes" id="UP000199024"/>
    </source>
</evidence>
<gene>
    <name evidence="3" type="ORF">SAMN05421771_0910</name>
</gene>
<dbReference type="Proteomes" id="UP000199024">
    <property type="component" value="Unassembled WGS sequence"/>
</dbReference>
<dbReference type="Gene3D" id="3.30.70.100">
    <property type="match status" value="2"/>
</dbReference>
<feature type="signal peptide" evidence="1">
    <location>
        <begin position="1"/>
        <end position="19"/>
    </location>
</feature>
<evidence type="ECO:0000256" key="1">
    <source>
        <dbReference type="SAM" id="SignalP"/>
    </source>
</evidence>
<feature type="chain" id="PRO_5011596052" evidence="1">
    <location>
        <begin position="20"/>
        <end position="263"/>
    </location>
</feature>